<dbReference type="SUPFAM" id="SSF46785">
    <property type="entry name" value="Winged helix' DNA-binding domain"/>
    <property type="match status" value="1"/>
</dbReference>
<comment type="similarity">
    <text evidence="1">In the C-terminal section; belongs to the class-I pyridoxal-phosphate-dependent aminotransferase family.</text>
</comment>
<dbReference type="Pfam" id="PF00155">
    <property type="entry name" value="Aminotran_1_2"/>
    <property type="match status" value="1"/>
</dbReference>
<keyword evidence="8" id="KW-1185">Reference proteome</keyword>
<evidence type="ECO:0000313" key="8">
    <source>
        <dbReference type="Proteomes" id="UP001246372"/>
    </source>
</evidence>
<evidence type="ECO:0000256" key="5">
    <source>
        <dbReference type="ARBA" id="ARBA00023163"/>
    </source>
</evidence>
<dbReference type="GO" id="GO:0008483">
    <property type="term" value="F:transaminase activity"/>
    <property type="evidence" value="ECO:0007669"/>
    <property type="project" value="UniProtKB-KW"/>
</dbReference>
<dbReference type="EMBL" id="JAVXZY010000017">
    <property type="protein sequence ID" value="MDT9002432.1"/>
    <property type="molecule type" value="Genomic_DNA"/>
</dbReference>
<dbReference type="Gene3D" id="1.10.10.10">
    <property type="entry name" value="Winged helix-like DNA-binding domain superfamily/Winged helix DNA-binding domain"/>
    <property type="match status" value="1"/>
</dbReference>
<keyword evidence="7" id="KW-0032">Aminotransferase</keyword>
<dbReference type="CDD" id="cd07377">
    <property type="entry name" value="WHTH_GntR"/>
    <property type="match status" value="1"/>
</dbReference>
<name>A0ABU3PIQ6_9BURK</name>
<keyword evidence="3" id="KW-0805">Transcription regulation</keyword>
<dbReference type="CDD" id="cd00609">
    <property type="entry name" value="AAT_like"/>
    <property type="match status" value="1"/>
</dbReference>
<organism evidence="7 8">
    <name type="scientific">Roseateles aquae</name>
    <dbReference type="NCBI Taxonomy" id="3077235"/>
    <lineage>
        <taxon>Bacteria</taxon>
        <taxon>Pseudomonadati</taxon>
        <taxon>Pseudomonadota</taxon>
        <taxon>Betaproteobacteria</taxon>
        <taxon>Burkholderiales</taxon>
        <taxon>Sphaerotilaceae</taxon>
        <taxon>Roseateles</taxon>
    </lineage>
</organism>
<evidence type="ECO:0000313" key="7">
    <source>
        <dbReference type="EMBL" id="MDT9002432.1"/>
    </source>
</evidence>
<comment type="caution">
    <text evidence="7">The sequence shown here is derived from an EMBL/GenBank/DDBJ whole genome shotgun (WGS) entry which is preliminary data.</text>
</comment>
<sequence>MSKPRLWLQLFEREAGRGLGRREQLCASLRQAMRAGELELGERLPASRVLAADLGLSRVTVEAAYGQLEAEGYVNRAVGRGSFVAIASGAGGQRKRPSPAAPRIAPLSRRGQLITATGGCEDPLQPRAFAAGSPDLRAFPLALWRQLLNRRLRSDAALLGYGDPQGHPALREAIAGYLCQSRGLRCRAEQVLVLTSSQQALQLCATLLLDAGDALWMEEPGYRGARTAFAAAGAAIVPVPLDAEGLCPPAGAAAPRLIYLTPSHQYPCGMALSLPRRLALLGLARQDSRCFIIEDDYDSEFHYEGRPMPALQGLDEAGRVLYVGTFSKVLFPSLRLAYLVLPEALVQPFTVARSVQDGHSAQLPQAVAADFISQGHFAAHLRLMRQLYRERRAVLQEALSSLGWLSAQPSAGGLQLAALLPQGQEAAYSRAAAARGIATPSLSALYAGTPAQDGWLLGYAALTPEEIRQAVAALAPIGTSPGRRPRLRT</sequence>
<keyword evidence="7" id="KW-0808">Transferase</keyword>
<dbReference type="PROSITE" id="PS50949">
    <property type="entry name" value="HTH_GNTR"/>
    <property type="match status" value="1"/>
</dbReference>
<dbReference type="SUPFAM" id="SSF53383">
    <property type="entry name" value="PLP-dependent transferases"/>
    <property type="match status" value="1"/>
</dbReference>
<keyword evidence="4" id="KW-0238">DNA-binding</keyword>
<dbReference type="RefSeq" id="WP_315653329.1">
    <property type="nucleotide sequence ID" value="NZ_JAVXZY010000017.1"/>
</dbReference>
<protein>
    <submittedName>
        <fullName evidence="7">PLP-dependent aminotransferase family protein</fullName>
    </submittedName>
</protein>
<evidence type="ECO:0000256" key="4">
    <source>
        <dbReference type="ARBA" id="ARBA00023125"/>
    </source>
</evidence>
<keyword evidence="2" id="KW-0663">Pyridoxal phosphate</keyword>
<reference evidence="7" key="1">
    <citation type="submission" date="2023-09" db="EMBL/GenBank/DDBJ databases">
        <title>Paucibacter sp. APW11 Genome sequencing and assembly.</title>
        <authorList>
            <person name="Kim I."/>
        </authorList>
    </citation>
    <scope>NUCLEOTIDE SEQUENCE</scope>
    <source>
        <strain evidence="7">APW11</strain>
    </source>
</reference>
<accession>A0ABU3PIQ6</accession>
<dbReference type="InterPro" id="IPR036390">
    <property type="entry name" value="WH_DNA-bd_sf"/>
</dbReference>
<dbReference type="InterPro" id="IPR000524">
    <property type="entry name" value="Tscrpt_reg_HTH_GntR"/>
</dbReference>
<dbReference type="Pfam" id="PF00392">
    <property type="entry name" value="GntR"/>
    <property type="match status" value="1"/>
</dbReference>
<evidence type="ECO:0000256" key="3">
    <source>
        <dbReference type="ARBA" id="ARBA00023015"/>
    </source>
</evidence>
<evidence type="ECO:0000256" key="1">
    <source>
        <dbReference type="ARBA" id="ARBA00005384"/>
    </source>
</evidence>
<dbReference type="PANTHER" id="PTHR46577">
    <property type="entry name" value="HTH-TYPE TRANSCRIPTIONAL REGULATORY PROTEIN GABR"/>
    <property type="match status" value="1"/>
</dbReference>
<dbReference type="InterPro" id="IPR015421">
    <property type="entry name" value="PyrdxlP-dep_Trfase_major"/>
</dbReference>
<dbReference type="InterPro" id="IPR004839">
    <property type="entry name" value="Aminotransferase_I/II_large"/>
</dbReference>
<evidence type="ECO:0000256" key="2">
    <source>
        <dbReference type="ARBA" id="ARBA00022898"/>
    </source>
</evidence>
<dbReference type="PRINTS" id="PR00035">
    <property type="entry name" value="HTHGNTR"/>
</dbReference>
<gene>
    <name evidence="7" type="ORF">RQP53_24335</name>
</gene>
<feature type="domain" description="HTH gntR-type" evidence="6">
    <location>
        <begin position="19"/>
        <end position="87"/>
    </location>
</feature>
<dbReference type="PANTHER" id="PTHR46577:SF1">
    <property type="entry name" value="HTH-TYPE TRANSCRIPTIONAL REGULATORY PROTEIN GABR"/>
    <property type="match status" value="1"/>
</dbReference>
<proteinExistence type="inferred from homology"/>
<dbReference type="InterPro" id="IPR015424">
    <property type="entry name" value="PyrdxlP-dep_Trfase"/>
</dbReference>
<dbReference type="Gene3D" id="3.40.640.10">
    <property type="entry name" value="Type I PLP-dependent aspartate aminotransferase-like (Major domain)"/>
    <property type="match status" value="1"/>
</dbReference>
<dbReference type="InterPro" id="IPR051446">
    <property type="entry name" value="HTH_trans_reg/aminotransferase"/>
</dbReference>
<dbReference type="InterPro" id="IPR036388">
    <property type="entry name" value="WH-like_DNA-bd_sf"/>
</dbReference>
<keyword evidence="5" id="KW-0804">Transcription</keyword>
<dbReference type="Proteomes" id="UP001246372">
    <property type="component" value="Unassembled WGS sequence"/>
</dbReference>
<evidence type="ECO:0000259" key="6">
    <source>
        <dbReference type="PROSITE" id="PS50949"/>
    </source>
</evidence>
<dbReference type="SMART" id="SM00345">
    <property type="entry name" value="HTH_GNTR"/>
    <property type="match status" value="1"/>
</dbReference>